<dbReference type="EMBL" id="LSYS01007927">
    <property type="protein sequence ID" value="OPJ69969.1"/>
    <property type="molecule type" value="Genomic_DNA"/>
</dbReference>
<organism evidence="2 3">
    <name type="scientific">Patagioenas fasciata monilis</name>
    <dbReference type="NCBI Taxonomy" id="372326"/>
    <lineage>
        <taxon>Eukaryota</taxon>
        <taxon>Metazoa</taxon>
        <taxon>Chordata</taxon>
        <taxon>Craniata</taxon>
        <taxon>Vertebrata</taxon>
        <taxon>Euteleostomi</taxon>
        <taxon>Archelosauria</taxon>
        <taxon>Archosauria</taxon>
        <taxon>Dinosauria</taxon>
        <taxon>Saurischia</taxon>
        <taxon>Theropoda</taxon>
        <taxon>Coelurosauria</taxon>
        <taxon>Aves</taxon>
        <taxon>Neognathae</taxon>
        <taxon>Neoaves</taxon>
        <taxon>Columbimorphae</taxon>
        <taxon>Columbiformes</taxon>
        <taxon>Columbidae</taxon>
        <taxon>Patagioenas</taxon>
    </lineage>
</organism>
<accession>A0A1V4JCZ3</accession>
<sequence length="74" mass="8240">MEAAAIFNRDIEEVRSLLNQKENINVLDQERRTPLHAAAYIGDVAILELLILSGEGRHRGNDAEFCSDTDTSGR</sequence>
<gene>
    <name evidence="2" type="ORF">AV530_008456</name>
</gene>
<protein>
    <submittedName>
        <fullName evidence="2">Uncharacterized protein</fullName>
    </submittedName>
</protein>
<dbReference type="STRING" id="372326.A0A1V4JCZ3"/>
<keyword evidence="3" id="KW-1185">Reference proteome</keyword>
<dbReference type="AlphaFoldDB" id="A0A1V4JCZ3"/>
<dbReference type="Pfam" id="PF13637">
    <property type="entry name" value="Ank_4"/>
    <property type="match status" value="1"/>
</dbReference>
<evidence type="ECO:0000256" key="1">
    <source>
        <dbReference type="PROSITE-ProRule" id="PRU00023"/>
    </source>
</evidence>
<feature type="repeat" description="ANK" evidence="1">
    <location>
        <begin position="30"/>
        <end position="62"/>
    </location>
</feature>
<evidence type="ECO:0000313" key="3">
    <source>
        <dbReference type="Proteomes" id="UP000190648"/>
    </source>
</evidence>
<dbReference type="InterPro" id="IPR002110">
    <property type="entry name" value="Ankyrin_rpt"/>
</dbReference>
<dbReference type="Gene3D" id="1.25.40.20">
    <property type="entry name" value="Ankyrin repeat-containing domain"/>
    <property type="match status" value="1"/>
</dbReference>
<dbReference type="Proteomes" id="UP000190648">
    <property type="component" value="Unassembled WGS sequence"/>
</dbReference>
<reference evidence="2 3" key="1">
    <citation type="submission" date="2016-02" db="EMBL/GenBank/DDBJ databases">
        <title>Band-tailed pigeon sequencing and assembly.</title>
        <authorList>
            <person name="Soares A.E."/>
            <person name="Novak B.J."/>
            <person name="Rice E.S."/>
            <person name="O'Connell B."/>
            <person name="Chang D."/>
            <person name="Weber S."/>
            <person name="Shapiro B."/>
        </authorList>
    </citation>
    <scope>NUCLEOTIDE SEQUENCE [LARGE SCALE GENOMIC DNA]</scope>
    <source>
        <strain evidence="2">BTP2013</strain>
        <tissue evidence="2">Blood</tissue>
    </source>
</reference>
<evidence type="ECO:0000313" key="2">
    <source>
        <dbReference type="EMBL" id="OPJ69969.1"/>
    </source>
</evidence>
<keyword evidence="1" id="KW-0040">ANK repeat</keyword>
<name>A0A1V4JCZ3_PATFA</name>
<dbReference type="OrthoDB" id="341259at2759"/>
<dbReference type="PROSITE" id="PS50297">
    <property type="entry name" value="ANK_REP_REGION"/>
    <property type="match status" value="1"/>
</dbReference>
<dbReference type="PROSITE" id="PS50088">
    <property type="entry name" value="ANK_REPEAT"/>
    <property type="match status" value="1"/>
</dbReference>
<dbReference type="InterPro" id="IPR036770">
    <property type="entry name" value="Ankyrin_rpt-contain_sf"/>
</dbReference>
<proteinExistence type="predicted"/>
<dbReference type="SUPFAM" id="SSF48403">
    <property type="entry name" value="Ankyrin repeat"/>
    <property type="match status" value="1"/>
</dbReference>
<comment type="caution">
    <text evidence="2">The sequence shown here is derived from an EMBL/GenBank/DDBJ whole genome shotgun (WGS) entry which is preliminary data.</text>
</comment>